<evidence type="ECO:0000313" key="3">
    <source>
        <dbReference type="Proteomes" id="UP001054945"/>
    </source>
</evidence>
<keyword evidence="3" id="KW-1185">Reference proteome</keyword>
<dbReference type="AlphaFoldDB" id="A0AAV4RZT8"/>
<protein>
    <submittedName>
        <fullName evidence="2">Uncharacterized protein</fullName>
    </submittedName>
</protein>
<name>A0AAV4RZT8_CAEEX</name>
<evidence type="ECO:0000313" key="2">
    <source>
        <dbReference type="EMBL" id="GIY26965.1"/>
    </source>
</evidence>
<evidence type="ECO:0000256" key="1">
    <source>
        <dbReference type="SAM" id="Phobius"/>
    </source>
</evidence>
<dbReference type="EMBL" id="BPLR01008752">
    <property type="protein sequence ID" value="GIY26965.1"/>
    <property type="molecule type" value="Genomic_DNA"/>
</dbReference>
<reference evidence="2 3" key="1">
    <citation type="submission" date="2021-06" db="EMBL/GenBank/DDBJ databases">
        <title>Caerostris extrusa draft genome.</title>
        <authorList>
            <person name="Kono N."/>
            <person name="Arakawa K."/>
        </authorList>
    </citation>
    <scope>NUCLEOTIDE SEQUENCE [LARGE SCALE GENOMIC DNA]</scope>
</reference>
<comment type="caution">
    <text evidence="2">The sequence shown here is derived from an EMBL/GenBank/DDBJ whole genome shotgun (WGS) entry which is preliminary data.</text>
</comment>
<sequence>MSADQTVEESHLSPFLLEPIGKSYQWIPQLSHLAAIFLTAVIIDILGRLIIPSPIRKPPEETVNESHFEFLL</sequence>
<keyword evidence="1" id="KW-1133">Transmembrane helix</keyword>
<gene>
    <name evidence="2" type="ORF">CEXT_493091</name>
</gene>
<feature type="transmembrane region" description="Helical" evidence="1">
    <location>
        <begin position="30"/>
        <end position="51"/>
    </location>
</feature>
<organism evidence="2 3">
    <name type="scientific">Caerostris extrusa</name>
    <name type="common">Bark spider</name>
    <name type="synonym">Caerostris bankana</name>
    <dbReference type="NCBI Taxonomy" id="172846"/>
    <lineage>
        <taxon>Eukaryota</taxon>
        <taxon>Metazoa</taxon>
        <taxon>Ecdysozoa</taxon>
        <taxon>Arthropoda</taxon>
        <taxon>Chelicerata</taxon>
        <taxon>Arachnida</taxon>
        <taxon>Araneae</taxon>
        <taxon>Araneomorphae</taxon>
        <taxon>Entelegynae</taxon>
        <taxon>Araneoidea</taxon>
        <taxon>Araneidae</taxon>
        <taxon>Caerostris</taxon>
    </lineage>
</organism>
<proteinExistence type="predicted"/>
<accession>A0AAV4RZT8</accession>
<dbReference type="Proteomes" id="UP001054945">
    <property type="component" value="Unassembled WGS sequence"/>
</dbReference>
<keyword evidence="1" id="KW-0812">Transmembrane</keyword>
<keyword evidence="1" id="KW-0472">Membrane</keyword>